<reference evidence="3" key="1">
    <citation type="journal article" date="2019" name="Int. J. Syst. Evol. Microbiol.">
        <title>The Global Catalogue of Microorganisms (GCM) 10K type strain sequencing project: providing services to taxonomists for standard genome sequencing and annotation.</title>
        <authorList>
            <consortium name="The Broad Institute Genomics Platform"/>
            <consortium name="The Broad Institute Genome Sequencing Center for Infectious Disease"/>
            <person name="Wu L."/>
            <person name="Ma J."/>
        </authorList>
    </citation>
    <scope>NUCLEOTIDE SEQUENCE [LARGE SCALE GENOMIC DNA]</scope>
    <source>
        <strain evidence="3">CCUG 55608</strain>
    </source>
</reference>
<gene>
    <name evidence="2" type="ORF">ACFQ4C_04845</name>
</gene>
<dbReference type="SUPFAM" id="SSF51182">
    <property type="entry name" value="RmlC-like cupins"/>
    <property type="match status" value="1"/>
</dbReference>
<evidence type="ECO:0000259" key="1">
    <source>
        <dbReference type="Pfam" id="PF17954"/>
    </source>
</evidence>
<dbReference type="Proteomes" id="UP001597116">
    <property type="component" value="Unassembled WGS sequence"/>
</dbReference>
<name>A0ABW3QK62_9BACT</name>
<accession>A0ABW3QK62</accession>
<keyword evidence="3" id="KW-1185">Reference proteome</keyword>
<dbReference type="Pfam" id="PF17954">
    <property type="entry name" value="Pirin_C_2"/>
    <property type="match status" value="1"/>
</dbReference>
<dbReference type="InterPro" id="IPR011051">
    <property type="entry name" value="RmlC_Cupin_sf"/>
</dbReference>
<dbReference type="PANTHER" id="PTHR43212">
    <property type="entry name" value="QUERCETIN 2,3-DIOXYGENASE"/>
    <property type="match status" value="1"/>
</dbReference>
<organism evidence="2 3">
    <name type="scientific">Larkinella insperata</name>
    <dbReference type="NCBI Taxonomy" id="332158"/>
    <lineage>
        <taxon>Bacteria</taxon>
        <taxon>Pseudomonadati</taxon>
        <taxon>Bacteroidota</taxon>
        <taxon>Cytophagia</taxon>
        <taxon>Cytophagales</taxon>
        <taxon>Spirosomataceae</taxon>
        <taxon>Larkinella</taxon>
    </lineage>
</organism>
<protein>
    <recommendedName>
        <fullName evidence="1">Quercetin 2,3-dioxygenase C-terminal cupin domain-containing protein</fullName>
    </recommendedName>
</protein>
<evidence type="ECO:0000313" key="2">
    <source>
        <dbReference type="EMBL" id="MFD1140420.1"/>
    </source>
</evidence>
<dbReference type="RefSeq" id="WP_265989500.1">
    <property type="nucleotide sequence ID" value="NZ_CP110973.1"/>
</dbReference>
<sequence>MAMLTQPEALIYLAEQRGRTQSADYRSFHTFNFGDYRHENRQPFGNLTVFNDDTLLAGKSHRLTVEEPTDLLLLPVVGGIELLDELGERAFLGAGEVFQFTAFPDQSYTIENPFETEAVNFLVIGLKADPAASGNTGPFPATTFDLTNRNQLIPLFAGTSAHIYIGKYGGRQEETYVVGNPQKRLFVFSIEGAFEAQNRLLHPRDGLALWPLEALEFEALSNDAILLVMEV</sequence>
<proteinExistence type="predicted"/>
<evidence type="ECO:0000313" key="3">
    <source>
        <dbReference type="Proteomes" id="UP001597116"/>
    </source>
</evidence>
<dbReference type="PANTHER" id="PTHR43212:SF3">
    <property type="entry name" value="QUERCETIN 2,3-DIOXYGENASE"/>
    <property type="match status" value="1"/>
</dbReference>
<dbReference type="InterPro" id="IPR012093">
    <property type="entry name" value="Pirin"/>
</dbReference>
<dbReference type="EMBL" id="JBHTLP010000002">
    <property type="protein sequence ID" value="MFD1140420.1"/>
    <property type="molecule type" value="Genomic_DNA"/>
</dbReference>
<dbReference type="InterPro" id="IPR014710">
    <property type="entry name" value="RmlC-like_jellyroll"/>
</dbReference>
<dbReference type="InterPro" id="IPR041602">
    <property type="entry name" value="Quercetinase_C"/>
</dbReference>
<comment type="caution">
    <text evidence="2">The sequence shown here is derived from an EMBL/GenBank/DDBJ whole genome shotgun (WGS) entry which is preliminary data.</text>
</comment>
<dbReference type="Gene3D" id="2.60.120.10">
    <property type="entry name" value="Jelly Rolls"/>
    <property type="match status" value="2"/>
</dbReference>
<feature type="domain" description="Quercetin 2,3-dioxygenase C-terminal cupin" evidence="1">
    <location>
        <begin position="161"/>
        <end position="230"/>
    </location>
</feature>